<evidence type="ECO:0000259" key="2">
    <source>
        <dbReference type="Pfam" id="PF00462"/>
    </source>
</evidence>
<dbReference type="InterPro" id="IPR002109">
    <property type="entry name" value="Glutaredoxin"/>
</dbReference>
<dbReference type="EMBL" id="JAUHHV010000001">
    <property type="protein sequence ID" value="KAK1438885.1"/>
    <property type="molecule type" value="Genomic_DNA"/>
</dbReference>
<evidence type="ECO:0000313" key="3">
    <source>
        <dbReference type="EMBL" id="KAK1438885.1"/>
    </source>
</evidence>
<keyword evidence="4" id="KW-1185">Reference proteome</keyword>
<gene>
    <name evidence="3" type="ORF">QVD17_04697</name>
</gene>
<comment type="caution">
    <text evidence="3">The sequence shown here is derived from an EMBL/GenBank/DDBJ whole genome shotgun (WGS) entry which is preliminary data.</text>
</comment>
<dbReference type="SUPFAM" id="SSF52833">
    <property type="entry name" value="Thioredoxin-like"/>
    <property type="match status" value="1"/>
</dbReference>
<evidence type="ECO:0000256" key="1">
    <source>
        <dbReference type="SAM" id="MobiDB-lite"/>
    </source>
</evidence>
<dbReference type="AlphaFoldDB" id="A0AAD8P4Q8"/>
<proteinExistence type="predicted"/>
<organism evidence="3 4">
    <name type="scientific">Tagetes erecta</name>
    <name type="common">African marigold</name>
    <dbReference type="NCBI Taxonomy" id="13708"/>
    <lineage>
        <taxon>Eukaryota</taxon>
        <taxon>Viridiplantae</taxon>
        <taxon>Streptophyta</taxon>
        <taxon>Embryophyta</taxon>
        <taxon>Tracheophyta</taxon>
        <taxon>Spermatophyta</taxon>
        <taxon>Magnoliopsida</taxon>
        <taxon>eudicotyledons</taxon>
        <taxon>Gunneridae</taxon>
        <taxon>Pentapetalae</taxon>
        <taxon>asterids</taxon>
        <taxon>campanulids</taxon>
        <taxon>Asterales</taxon>
        <taxon>Asteraceae</taxon>
        <taxon>Asteroideae</taxon>
        <taxon>Heliantheae alliance</taxon>
        <taxon>Tageteae</taxon>
        <taxon>Tagetes</taxon>
    </lineage>
</organism>
<reference evidence="3" key="1">
    <citation type="journal article" date="2023" name="bioRxiv">
        <title>Improved chromosome-level genome assembly for marigold (Tagetes erecta).</title>
        <authorList>
            <person name="Jiang F."/>
            <person name="Yuan L."/>
            <person name="Wang S."/>
            <person name="Wang H."/>
            <person name="Xu D."/>
            <person name="Wang A."/>
            <person name="Fan W."/>
        </authorList>
    </citation>
    <scope>NUCLEOTIDE SEQUENCE</scope>
    <source>
        <strain evidence="3">WSJ</strain>
        <tissue evidence="3">Leaf</tissue>
    </source>
</reference>
<protein>
    <recommendedName>
        <fullName evidence="2">Glutaredoxin domain-containing protein</fullName>
    </recommendedName>
</protein>
<feature type="domain" description="Glutaredoxin" evidence="2">
    <location>
        <begin position="144"/>
        <end position="194"/>
    </location>
</feature>
<dbReference type="PROSITE" id="PS51354">
    <property type="entry name" value="GLUTAREDOXIN_2"/>
    <property type="match status" value="1"/>
</dbReference>
<feature type="compositionally biased region" description="Low complexity" evidence="1">
    <location>
        <begin position="1"/>
        <end position="10"/>
    </location>
</feature>
<dbReference type="InterPro" id="IPR036249">
    <property type="entry name" value="Thioredoxin-like_sf"/>
</dbReference>
<feature type="region of interest" description="Disordered" evidence="1">
    <location>
        <begin position="1"/>
        <end position="20"/>
    </location>
</feature>
<dbReference type="Pfam" id="PF00462">
    <property type="entry name" value="Glutaredoxin"/>
    <property type="match status" value="1"/>
</dbReference>
<evidence type="ECO:0000313" key="4">
    <source>
        <dbReference type="Proteomes" id="UP001229421"/>
    </source>
</evidence>
<name>A0AAD8P4Q8_TARER</name>
<dbReference type="PANTHER" id="PTHR45669">
    <property type="entry name" value="GLUTAREDOXIN DOMAIN-CONTAINING CYSTEINE-RICH PROTEIN CG12206-RELATED"/>
    <property type="match status" value="1"/>
</dbReference>
<dbReference type="Proteomes" id="UP001229421">
    <property type="component" value="Unassembled WGS sequence"/>
</dbReference>
<accession>A0AAD8P4Q8</accession>
<sequence>MRRSYSSYPRHSPPRKDDNHHVVALTSTTLGYLLLDQNKHDNVRTAPVRRNAPEKNSKDFAAGLIEAKTWAKLIDEKISKIVPKTPIRTPPGEPETINAWELMEGLDDASPFNPPLVNEKEQAADCSGNDSKKILQNGKKEKLILYFTSLRGVRKTYEDCCHVRVVLKNSGFRVDERDVSMHSGFKDELKELLGDRYGGVEVPLKLLGSNITIVLGTV</sequence>
<dbReference type="PANTHER" id="PTHR45669:SF30">
    <property type="entry name" value="OS04G0641300 PROTEIN"/>
    <property type="match status" value="1"/>
</dbReference>